<dbReference type="Proteomes" id="UP000316429">
    <property type="component" value="Unassembled WGS sequence"/>
</dbReference>
<reference evidence="1 2" key="1">
    <citation type="submission" date="2019-06" db="EMBL/GenBank/DDBJ databases">
        <title>Rhizobium sp. CL12 isolated from roots of soybean.</title>
        <authorList>
            <person name="Wang C."/>
        </authorList>
    </citation>
    <scope>NUCLEOTIDE SEQUENCE [LARGE SCALE GENOMIC DNA]</scope>
    <source>
        <strain evidence="1 2">CL12</strain>
    </source>
</reference>
<comment type="caution">
    <text evidence="1">The sequence shown here is derived from an EMBL/GenBank/DDBJ whole genome shotgun (WGS) entry which is preliminary data.</text>
</comment>
<name>A0A504UXP2_9HYPH</name>
<dbReference type="RefSeq" id="WP_062276256.1">
    <property type="nucleotide sequence ID" value="NZ_VFYP01000001.1"/>
</dbReference>
<organism evidence="1 2">
    <name type="scientific">Rhizobium glycinendophyticum</name>
    <dbReference type="NCBI Taxonomy" id="2589807"/>
    <lineage>
        <taxon>Bacteria</taxon>
        <taxon>Pseudomonadati</taxon>
        <taxon>Pseudomonadota</taxon>
        <taxon>Alphaproteobacteria</taxon>
        <taxon>Hyphomicrobiales</taxon>
        <taxon>Rhizobiaceae</taxon>
        <taxon>Rhizobium/Agrobacterium group</taxon>
        <taxon>Rhizobium</taxon>
    </lineage>
</organism>
<dbReference type="AlphaFoldDB" id="A0A504UXP2"/>
<proteinExistence type="predicted"/>
<gene>
    <name evidence="1" type="ORF">FJQ55_03330</name>
</gene>
<protein>
    <submittedName>
        <fullName evidence="1">Uncharacterized protein</fullName>
    </submittedName>
</protein>
<accession>A0A504UXP2</accession>
<keyword evidence="2" id="KW-1185">Reference proteome</keyword>
<evidence type="ECO:0000313" key="2">
    <source>
        <dbReference type="Proteomes" id="UP000316429"/>
    </source>
</evidence>
<dbReference type="EMBL" id="VFYP01000001">
    <property type="protein sequence ID" value="TPP09922.1"/>
    <property type="molecule type" value="Genomic_DNA"/>
</dbReference>
<sequence>MPVHRFTVGQAVRLTNLTALSPKAASTYTVQAPMPLRDNSPQYRLYNEEFKQGRVALERDLEPVLAV</sequence>
<evidence type="ECO:0000313" key="1">
    <source>
        <dbReference type="EMBL" id="TPP09922.1"/>
    </source>
</evidence>
<dbReference type="OrthoDB" id="8020021at2"/>